<dbReference type="SMART" id="SM00283">
    <property type="entry name" value="MA"/>
    <property type="match status" value="1"/>
</dbReference>
<feature type="compositionally biased region" description="Polar residues" evidence="3">
    <location>
        <begin position="505"/>
        <end position="525"/>
    </location>
</feature>
<dbReference type="InterPro" id="IPR004089">
    <property type="entry name" value="MCPsignal_dom"/>
</dbReference>
<feature type="domain" description="Methyl-accepting transducer" evidence="5">
    <location>
        <begin position="200"/>
        <end position="457"/>
    </location>
</feature>
<name>A0ABW4RHJ5_9BACL</name>
<dbReference type="PANTHER" id="PTHR32089">
    <property type="entry name" value="METHYL-ACCEPTING CHEMOTAXIS PROTEIN MCPB"/>
    <property type="match status" value="1"/>
</dbReference>
<sequence>MNNPNTEILWQRNKLINYMLWAITAISAGITFLIPTLWISTLLSIIVALLITGLTIAKRGVHFIPWFVTVSIIASGIYVSLESISTMQGLLIIAPLLLYPNSRYYNTAFSTLLVYFILHTIVAPEATPTLVMTDLINLSMFLVAGIIFIMVSNVNRKLFHASEVRRVEIEQSQSRMELVMQQVKQSVSGLARFTEQLKQKVNETGTITTEVTAGFNQVARSVEQQASNVFEISESLSVSDRHIQDVAAYSYQMKQLSDTMTTSTESGSQRMEQLNAQMGQLHDMTNQATQDMHKFNEESQSMSSMLNSISDIARQTNLLALNAAIESARAGEHGKGFAVVADEVRKLAESSGQSATHIAEILSRLQARTRDLNERFNSIQSSLEEGRISVQSAADVFRDVNTSSQQVLSQAADIESSSATMKDSSSRVVNEVTEISSMTQQSSAAAEEILASMEQQQHLTQQMVNSFAELEVLFKGLNDLVLTEDHAQAKATAASPQLKADATMSRKQNSTSVAQPDSSSTVTVA</sequence>
<proteinExistence type="predicted"/>
<evidence type="ECO:0000256" key="1">
    <source>
        <dbReference type="ARBA" id="ARBA00023224"/>
    </source>
</evidence>
<keyword evidence="4" id="KW-0812">Transmembrane</keyword>
<feature type="transmembrane region" description="Helical" evidence="4">
    <location>
        <begin position="20"/>
        <end position="51"/>
    </location>
</feature>
<keyword evidence="4" id="KW-1133">Transmembrane helix</keyword>
<keyword evidence="4" id="KW-0472">Membrane</keyword>
<feature type="region of interest" description="Disordered" evidence="3">
    <location>
        <begin position="492"/>
        <end position="525"/>
    </location>
</feature>
<evidence type="ECO:0000256" key="2">
    <source>
        <dbReference type="PROSITE-ProRule" id="PRU00284"/>
    </source>
</evidence>
<evidence type="ECO:0000256" key="4">
    <source>
        <dbReference type="SAM" id="Phobius"/>
    </source>
</evidence>
<dbReference type="SUPFAM" id="SSF58104">
    <property type="entry name" value="Methyl-accepting chemotaxis protein (MCP) signaling domain"/>
    <property type="match status" value="1"/>
</dbReference>
<dbReference type="Pfam" id="PF00015">
    <property type="entry name" value="MCPsignal"/>
    <property type="match status" value="1"/>
</dbReference>
<evidence type="ECO:0000313" key="6">
    <source>
        <dbReference type="EMBL" id="MFD1885515.1"/>
    </source>
</evidence>
<evidence type="ECO:0000256" key="3">
    <source>
        <dbReference type="SAM" id="MobiDB-lite"/>
    </source>
</evidence>
<organism evidence="6 7">
    <name type="scientific">Paenibacillus wenxiniae</name>
    <dbReference type="NCBI Taxonomy" id="1636843"/>
    <lineage>
        <taxon>Bacteria</taxon>
        <taxon>Bacillati</taxon>
        <taxon>Bacillota</taxon>
        <taxon>Bacilli</taxon>
        <taxon>Bacillales</taxon>
        <taxon>Paenibacillaceae</taxon>
        <taxon>Paenibacillus</taxon>
    </lineage>
</organism>
<comment type="caution">
    <text evidence="6">The sequence shown here is derived from an EMBL/GenBank/DDBJ whole genome shotgun (WGS) entry which is preliminary data.</text>
</comment>
<gene>
    <name evidence="6" type="ORF">ACFSC9_08235</name>
</gene>
<dbReference type="Gene3D" id="1.10.287.950">
    <property type="entry name" value="Methyl-accepting chemotaxis protein"/>
    <property type="match status" value="1"/>
</dbReference>
<dbReference type="EMBL" id="JBHUEH010000011">
    <property type="protein sequence ID" value="MFD1885515.1"/>
    <property type="molecule type" value="Genomic_DNA"/>
</dbReference>
<protein>
    <submittedName>
        <fullName evidence="6">Methyl-accepting chemotaxis protein</fullName>
    </submittedName>
</protein>
<feature type="transmembrane region" description="Helical" evidence="4">
    <location>
        <begin position="63"/>
        <end position="81"/>
    </location>
</feature>
<accession>A0ABW4RHJ5</accession>
<dbReference type="PANTHER" id="PTHR32089:SF112">
    <property type="entry name" value="LYSOZYME-LIKE PROTEIN-RELATED"/>
    <property type="match status" value="1"/>
</dbReference>
<evidence type="ECO:0000259" key="5">
    <source>
        <dbReference type="PROSITE" id="PS50111"/>
    </source>
</evidence>
<keyword evidence="7" id="KW-1185">Reference proteome</keyword>
<evidence type="ECO:0000313" key="7">
    <source>
        <dbReference type="Proteomes" id="UP001597233"/>
    </source>
</evidence>
<dbReference type="PROSITE" id="PS50111">
    <property type="entry name" value="CHEMOTAXIS_TRANSDUC_2"/>
    <property type="match status" value="1"/>
</dbReference>
<keyword evidence="1 2" id="KW-0807">Transducer</keyword>
<feature type="transmembrane region" description="Helical" evidence="4">
    <location>
        <begin position="104"/>
        <end position="123"/>
    </location>
</feature>
<dbReference type="RefSeq" id="WP_347325783.1">
    <property type="nucleotide sequence ID" value="NZ_JBCGUH010000007.1"/>
</dbReference>
<feature type="transmembrane region" description="Helical" evidence="4">
    <location>
        <begin position="135"/>
        <end position="154"/>
    </location>
</feature>
<reference evidence="7" key="1">
    <citation type="journal article" date="2019" name="Int. J. Syst. Evol. Microbiol.">
        <title>The Global Catalogue of Microorganisms (GCM) 10K type strain sequencing project: providing services to taxonomists for standard genome sequencing and annotation.</title>
        <authorList>
            <consortium name="The Broad Institute Genomics Platform"/>
            <consortium name="The Broad Institute Genome Sequencing Center for Infectious Disease"/>
            <person name="Wu L."/>
            <person name="Ma J."/>
        </authorList>
    </citation>
    <scope>NUCLEOTIDE SEQUENCE [LARGE SCALE GENOMIC DNA]</scope>
    <source>
        <strain evidence="7">CCUG 54950</strain>
    </source>
</reference>
<dbReference type="Proteomes" id="UP001597233">
    <property type="component" value="Unassembled WGS sequence"/>
</dbReference>